<accession>A0A518K4C2</accession>
<dbReference type="EMBL" id="CP036349">
    <property type="protein sequence ID" value="QDV72643.1"/>
    <property type="molecule type" value="Genomic_DNA"/>
</dbReference>
<evidence type="ECO:0000256" key="1">
    <source>
        <dbReference type="SAM" id="MobiDB-lite"/>
    </source>
</evidence>
<proteinExistence type="predicted"/>
<organism evidence="2 3">
    <name type="scientific">Botrimarina mediterranea</name>
    <dbReference type="NCBI Taxonomy" id="2528022"/>
    <lineage>
        <taxon>Bacteria</taxon>
        <taxon>Pseudomonadati</taxon>
        <taxon>Planctomycetota</taxon>
        <taxon>Planctomycetia</taxon>
        <taxon>Pirellulales</taxon>
        <taxon>Lacipirellulaceae</taxon>
        <taxon>Botrimarina</taxon>
    </lineage>
</organism>
<evidence type="ECO:0000313" key="3">
    <source>
        <dbReference type="Proteomes" id="UP000316426"/>
    </source>
</evidence>
<protein>
    <submittedName>
        <fullName evidence="2">Uncharacterized protein</fullName>
    </submittedName>
</protein>
<dbReference type="KEGG" id="bmei:Spa11_08240"/>
<gene>
    <name evidence="2" type="ORF">Spa11_08240</name>
</gene>
<keyword evidence="3" id="KW-1185">Reference proteome</keyword>
<reference evidence="2 3" key="1">
    <citation type="submission" date="2019-02" db="EMBL/GenBank/DDBJ databases">
        <title>Deep-cultivation of Planctomycetes and their phenomic and genomic characterization uncovers novel biology.</title>
        <authorList>
            <person name="Wiegand S."/>
            <person name="Jogler M."/>
            <person name="Boedeker C."/>
            <person name="Pinto D."/>
            <person name="Vollmers J."/>
            <person name="Rivas-Marin E."/>
            <person name="Kohn T."/>
            <person name="Peeters S.H."/>
            <person name="Heuer A."/>
            <person name="Rast P."/>
            <person name="Oberbeckmann S."/>
            <person name="Bunk B."/>
            <person name="Jeske O."/>
            <person name="Meyerdierks A."/>
            <person name="Storesund J.E."/>
            <person name="Kallscheuer N."/>
            <person name="Luecker S."/>
            <person name="Lage O.M."/>
            <person name="Pohl T."/>
            <person name="Merkel B.J."/>
            <person name="Hornburger P."/>
            <person name="Mueller R.-W."/>
            <person name="Bruemmer F."/>
            <person name="Labrenz M."/>
            <person name="Spormann A.M."/>
            <person name="Op den Camp H."/>
            <person name="Overmann J."/>
            <person name="Amann R."/>
            <person name="Jetten M.S.M."/>
            <person name="Mascher T."/>
            <person name="Medema M.H."/>
            <person name="Devos D.P."/>
            <person name="Kaster A.-K."/>
            <person name="Ovreas L."/>
            <person name="Rohde M."/>
            <person name="Galperin M.Y."/>
            <person name="Jogler C."/>
        </authorList>
    </citation>
    <scope>NUCLEOTIDE SEQUENCE [LARGE SCALE GENOMIC DNA]</scope>
    <source>
        <strain evidence="2 3">Spa11</strain>
    </source>
</reference>
<evidence type="ECO:0000313" key="2">
    <source>
        <dbReference type="EMBL" id="QDV72643.1"/>
    </source>
</evidence>
<sequence length="527" mass="59108">MNNPGDQAVPDATPMDSALRRRRQAQPDLRALLAALIAATFSATASAGVRHIEDEKNTGHVVIQMEVTPADEPSPVFEHRLTYGLHERLPGNRPQWYARAYPEETHAWSTWNKLIGNDDFEPYYTAGIPVNEVAWNKLDEAGRSLSRSLVDDHIVPGAMRRDCDWGIRSEQFRGTEFFEFLLPEMQSSRSLARMLNLQMRLAIHERRYEDAVKYLRTEYQLGADVSQEPLIVCGLVGIAITGIANSGVADLIAAPESPNLYWALSAIPNPPVSLRDAIWNESANFARFFPLLEETDGVERSPEEWNAHWKKHTPALIQEAAFLSGNQKSHDMQLALVNRALPLLTGVVGYTHAKTRLVDWGMTPPEVEAMPVGKVLSLYSNRIMQMRADRYLKAYLAPYSASKPLDKEAQDYHDANVLFSDGPDREVLPFGIGMLFTVRTVRSSEVRAARDLAALRVIEALRMHAARNDSRWPDTLDDVTCVPVPLNPATDKPFLYHRDGKTAVLELPASEGFPGYSRRYEITIAKP</sequence>
<dbReference type="Proteomes" id="UP000316426">
    <property type="component" value="Chromosome"/>
</dbReference>
<feature type="region of interest" description="Disordered" evidence="1">
    <location>
        <begin position="1"/>
        <end position="23"/>
    </location>
</feature>
<name>A0A518K4C2_9BACT</name>
<dbReference type="AlphaFoldDB" id="A0A518K4C2"/>